<dbReference type="GO" id="GO:0016020">
    <property type="term" value="C:membrane"/>
    <property type="evidence" value="ECO:0007669"/>
    <property type="project" value="UniProtKB-SubCell"/>
</dbReference>
<dbReference type="EMBL" id="CASHTH010000648">
    <property type="protein sequence ID" value="CAI8005923.1"/>
    <property type="molecule type" value="Genomic_DNA"/>
</dbReference>
<keyword evidence="6" id="KW-1133">Transmembrane helix</keyword>
<name>A0AA35R6U7_GEOBA</name>
<proteinExistence type="inferred from homology"/>
<dbReference type="Pfam" id="PF01697">
    <property type="entry name" value="Glyco_transf_92"/>
    <property type="match status" value="1"/>
</dbReference>
<evidence type="ECO:0000256" key="1">
    <source>
        <dbReference type="ARBA" id="ARBA00004370"/>
    </source>
</evidence>
<dbReference type="Proteomes" id="UP001174909">
    <property type="component" value="Unassembled WGS sequence"/>
</dbReference>
<comment type="caution">
    <text evidence="7">The sequence shown here is derived from an EMBL/GenBank/DDBJ whole genome shotgun (WGS) entry which is preliminary data.</text>
</comment>
<evidence type="ECO:0000256" key="4">
    <source>
        <dbReference type="ARBA" id="ARBA00022679"/>
    </source>
</evidence>
<dbReference type="AlphaFoldDB" id="A0AA35R6U7"/>
<keyword evidence="5 6" id="KW-0472">Membrane</keyword>
<keyword evidence="8" id="KW-1185">Reference proteome</keyword>
<keyword evidence="6" id="KW-0812">Transmembrane</keyword>
<gene>
    <name evidence="7" type="ORF">GBAR_LOCUS4484</name>
</gene>
<keyword evidence="4 6" id="KW-0808">Transferase</keyword>
<accession>A0AA35R6U7</accession>
<reference evidence="7" key="1">
    <citation type="submission" date="2023-03" db="EMBL/GenBank/DDBJ databases">
        <authorList>
            <person name="Steffen K."/>
            <person name="Cardenas P."/>
        </authorList>
    </citation>
    <scope>NUCLEOTIDE SEQUENCE</scope>
</reference>
<comment type="subcellular location">
    <subcellularLocation>
        <location evidence="1">Membrane</location>
    </subcellularLocation>
</comment>
<dbReference type="GO" id="GO:0016757">
    <property type="term" value="F:glycosyltransferase activity"/>
    <property type="evidence" value="ECO:0007669"/>
    <property type="project" value="UniProtKB-UniRule"/>
</dbReference>
<evidence type="ECO:0000256" key="6">
    <source>
        <dbReference type="RuleBase" id="RU366017"/>
    </source>
</evidence>
<comment type="similarity">
    <text evidence="2 6">Belongs to the glycosyltransferase 92 family.</text>
</comment>
<dbReference type="InterPro" id="IPR008166">
    <property type="entry name" value="Glyco_transf_92"/>
</dbReference>
<evidence type="ECO:0000256" key="3">
    <source>
        <dbReference type="ARBA" id="ARBA00022676"/>
    </source>
</evidence>
<evidence type="ECO:0000313" key="8">
    <source>
        <dbReference type="Proteomes" id="UP001174909"/>
    </source>
</evidence>
<keyword evidence="3 6" id="KW-0328">Glycosyltransferase</keyword>
<evidence type="ECO:0000313" key="7">
    <source>
        <dbReference type="EMBL" id="CAI8005923.1"/>
    </source>
</evidence>
<evidence type="ECO:0000256" key="5">
    <source>
        <dbReference type="ARBA" id="ARBA00023136"/>
    </source>
</evidence>
<sequence length="390" mass="44667">MSWCQSQTFKTWWWRVLTIIVLVIAVNAFISFLHARLHPSHCTRSTAVPFRLQLANLELLTEPKALYLSVDTPLLPLSDKDLVLRSAYVNPRLETSHGHANSTIILIEIRRSLIEQGAIERCGVGPYSSTQFEVVSIEDKNCSSKTFQHTVGLLYCYDVRADHLDTAWISYTKPISGEKAIFTARAEQPVIHNWKTNGAGEVVVCAAMLPHYTPFVEDWLRYQKTVGVDHVHLTLESLFLNQGKFDEEFLQTSVEDFYLSVTFWHRWLNDTDICDHSLDLALFDCVLRFQQTYSNILIADPRDFFIPLESDSPTATLPSFLSRWCPGDTHCQFEQWNMIYKDCKSAGEDGNVTAVRLCKTCWKKKWIPVSVQVCITALQHQRAWIASSRS</sequence>
<dbReference type="EC" id="2.4.1.-" evidence="6"/>
<evidence type="ECO:0000256" key="2">
    <source>
        <dbReference type="ARBA" id="ARBA00007647"/>
    </source>
</evidence>
<protein>
    <recommendedName>
        <fullName evidence="6">Glycosyltransferase family 92 protein</fullName>
        <ecNumber evidence="6">2.4.1.-</ecNumber>
    </recommendedName>
</protein>
<feature type="transmembrane region" description="Helical" evidence="6">
    <location>
        <begin position="12"/>
        <end position="35"/>
    </location>
</feature>
<organism evidence="7 8">
    <name type="scientific">Geodia barretti</name>
    <name type="common">Barrett's horny sponge</name>
    <dbReference type="NCBI Taxonomy" id="519541"/>
    <lineage>
        <taxon>Eukaryota</taxon>
        <taxon>Metazoa</taxon>
        <taxon>Porifera</taxon>
        <taxon>Demospongiae</taxon>
        <taxon>Heteroscleromorpha</taxon>
        <taxon>Tetractinellida</taxon>
        <taxon>Astrophorina</taxon>
        <taxon>Geodiidae</taxon>
        <taxon>Geodia</taxon>
    </lineage>
</organism>